<accession>A0ACC1D3A7</accession>
<evidence type="ECO:0000313" key="2">
    <source>
        <dbReference type="Proteomes" id="UP000824533"/>
    </source>
</evidence>
<dbReference type="EMBL" id="CM034396">
    <property type="protein sequence ID" value="KAJ0178078.1"/>
    <property type="molecule type" value="Genomic_DNA"/>
</dbReference>
<organism evidence="1 2">
    <name type="scientific">Dendrolimus kikuchii</name>
    <dbReference type="NCBI Taxonomy" id="765133"/>
    <lineage>
        <taxon>Eukaryota</taxon>
        <taxon>Metazoa</taxon>
        <taxon>Ecdysozoa</taxon>
        <taxon>Arthropoda</taxon>
        <taxon>Hexapoda</taxon>
        <taxon>Insecta</taxon>
        <taxon>Pterygota</taxon>
        <taxon>Neoptera</taxon>
        <taxon>Endopterygota</taxon>
        <taxon>Lepidoptera</taxon>
        <taxon>Glossata</taxon>
        <taxon>Ditrysia</taxon>
        <taxon>Bombycoidea</taxon>
        <taxon>Lasiocampidae</taxon>
        <taxon>Dendrolimus</taxon>
    </lineage>
</organism>
<comment type="caution">
    <text evidence="1">The sequence shown here is derived from an EMBL/GenBank/DDBJ whole genome shotgun (WGS) entry which is preliminary data.</text>
</comment>
<keyword evidence="2" id="KW-1185">Reference proteome</keyword>
<sequence>MKRKQNAKLTNKMAIEQFLERIDMTDDLLRVKVQNGNAEMVVQKDGRRRWKPPPTVTTVVADHFSMRKRLFELMKQAIYQARDKMRIMQKKRKVYKKNSLFKMGFLIGKTDSMCKTYAKFSTRAFRACQEGRRGDIDIHRIFHILSSQERILGHWMTIDLLIQVIESNDERARQLINDPTRNVSGGWDFLD</sequence>
<dbReference type="Proteomes" id="UP000824533">
    <property type="component" value="Linkage Group LG10"/>
</dbReference>
<proteinExistence type="predicted"/>
<gene>
    <name evidence="1" type="ORF">K1T71_005901</name>
</gene>
<reference evidence="1 2" key="1">
    <citation type="journal article" date="2021" name="Front. Genet.">
        <title>Chromosome-Level Genome Assembly Reveals Significant Gene Expansion in the Toll and IMD Signaling Pathways of Dendrolimus kikuchii.</title>
        <authorList>
            <person name="Zhou J."/>
            <person name="Wu P."/>
            <person name="Xiong Z."/>
            <person name="Liu N."/>
            <person name="Zhao N."/>
            <person name="Ji M."/>
            <person name="Qiu Y."/>
            <person name="Yang B."/>
        </authorList>
    </citation>
    <scope>NUCLEOTIDE SEQUENCE [LARGE SCALE GENOMIC DNA]</scope>
    <source>
        <strain evidence="1">Ann1</strain>
    </source>
</reference>
<evidence type="ECO:0000313" key="1">
    <source>
        <dbReference type="EMBL" id="KAJ0178078.1"/>
    </source>
</evidence>
<name>A0ACC1D3A7_9NEOP</name>
<protein>
    <submittedName>
        <fullName evidence="1">Uncharacterized protein</fullName>
    </submittedName>
</protein>